<name>A0A370B9X5_9ACTN</name>
<comment type="caution">
    <text evidence="3">The sequence shown here is derived from an EMBL/GenBank/DDBJ whole genome shotgun (WGS) entry which is preliminary data.</text>
</comment>
<evidence type="ECO:0000313" key="3">
    <source>
        <dbReference type="EMBL" id="RDG38598.1"/>
    </source>
</evidence>
<protein>
    <recommendedName>
        <fullName evidence="2">Low molecular weight protein antigen 6 PH domain-containing protein</fullName>
    </recommendedName>
</protein>
<keyword evidence="1" id="KW-0472">Membrane</keyword>
<evidence type="ECO:0000256" key="1">
    <source>
        <dbReference type="SAM" id="Phobius"/>
    </source>
</evidence>
<feature type="transmembrane region" description="Helical" evidence="1">
    <location>
        <begin position="46"/>
        <end position="65"/>
    </location>
</feature>
<proteinExistence type="predicted"/>
<dbReference type="InterPro" id="IPR019692">
    <property type="entry name" value="CFP-6_PH"/>
</dbReference>
<organism evidence="3 4">
    <name type="scientific">Streptomyces corynorhini</name>
    <dbReference type="NCBI Taxonomy" id="2282652"/>
    <lineage>
        <taxon>Bacteria</taxon>
        <taxon>Bacillati</taxon>
        <taxon>Actinomycetota</taxon>
        <taxon>Actinomycetes</taxon>
        <taxon>Kitasatosporales</taxon>
        <taxon>Streptomycetaceae</taxon>
        <taxon>Streptomyces</taxon>
    </lineage>
</organism>
<dbReference type="Pfam" id="PF10756">
    <property type="entry name" value="bPH_6"/>
    <property type="match status" value="1"/>
</dbReference>
<keyword evidence="1" id="KW-0812">Transmembrane</keyword>
<sequence>MDGPWTGRDRRARTDGLPVRTCPTLYWGPRRRRIMTREYRVRPGRVFGLVVVIAFVTMAPLLPLWTATGLAGATKRLVSVVLLALFLVLCVRAGRSVTVVDSTGIHIRTLSRTRHLGWSDVQDFRSAPSNRAPGRSDAPDTVTYAHTHGGRRVLLPYVDDRHVDVEREIRLLRAALRQSG</sequence>
<accession>A0A370B9X5</accession>
<keyword evidence="4" id="KW-1185">Reference proteome</keyword>
<dbReference type="EMBL" id="QQNA01000053">
    <property type="protein sequence ID" value="RDG38598.1"/>
    <property type="molecule type" value="Genomic_DNA"/>
</dbReference>
<reference evidence="3 4" key="1">
    <citation type="submission" date="2018-07" db="EMBL/GenBank/DDBJ databases">
        <title>Streptomyces species from bats.</title>
        <authorList>
            <person name="Dunlap C."/>
        </authorList>
    </citation>
    <scope>NUCLEOTIDE SEQUENCE [LARGE SCALE GENOMIC DNA]</scope>
    <source>
        <strain evidence="3 4">AC230</strain>
    </source>
</reference>
<feature type="domain" description="Low molecular weight protein antigen 6 PH" evidence="2">
    <location>
        <begin position="95"/>
        <end position="161"/>
    </location>
</feature>
<gene>
    <name evidence="3" type="ORF">DVH02_08415</name>
</gene>
<dbReference type="AlphaFoldDB" id="A0A370B9X5"/>
<dbReference type="Proteomes" id="UP000253741">
    <property type="component" value="Unassembled WGS sequence"/>
</dbReference>
<evidence type="ECO:0000313" key="4">
    <source>
        <dbReference type="Proteomes" id="UP000253741"/>
    </source>
</evidence>
<keyword evidence="1" id="KW-1133">Transmembrane helix</keyword>
<evidence type="ECO:0000259" key="2">
    <source>
        <dbReference type="Pfam" id="PF10756"/>
    </source>
</evidence>
<feature type="transmembrane region" description="Helical" evidence="1">
    <location>
        <begin position="77"/>
        <end position="94"/>
    </location>
</feature>